<accession>A0ABQ0JFR1</accession>
<protein>
    <submittedName>
        <fullName evidence="1">Uncharacterized protein</fullName>
    </submittedName>
</protein>
<comment type="caution">
    <text evidence="1">The sequence shown here is derived from an EMBL/GenBank/DDBJ whole genome shotgun (WGS) entry which is preliminary data.</text>
</comment>
<reference evidence="2" key="2">
    <citation type="submission" date="2014-09" db="EMBL/GenBank/DDBJ databases">
        <authorList>
            <consortium name="NBRP consortium"/>
            <person name="Sawabe T."/>
            <person name="Meirelles P."/>
            <person name="Nakanishi M."/>
            <person name="Sayaka M."/>
            <person name="Hattori M."/>
            <person name="Ohkuma M."/>
        </authorList>
    </citation>
    <scope>NUCLEOTIDE SEQUENCE [LARGE SCALE GENOMIC DNA]</scope>
    <source>
        <strain evidence="2">JCM 19239</strain>
    </source>
</reference>
<proteinExistence type="predicted"/>
<gene>
    <name evidence="1" type="ORF">JCM19239_1023</name>
</gene>
<organism evidence="1 2">
    <name type="scientific">Vibrio variabilis</name>
    <dbReference type="NCBI Taxonomy" id="990271"/>
    <lineage>
        <taxon>Bacteria</taxon>
        <taxon>Pseudomonadati</taxon>
        <taxon>Pseudomonadota</taxon>
        <taxon>Gammaproteobacteria</taxon>
        <taxon>Vibrionales</taxon>
        <taxon>Vibrionaceae</taxon>
        <taxon>Vibrio</taxon>
    </lineage>
</organism>
<evidence type="ECO:0000313" key="2">
    <source>
        <dbReference type="Proteomes" id="UP000029223"/>
    </source>
</evidence>
<sequence length="64" mass="6849">MWRQNISSSAGSKVELNVDAKGVTYKSGKVNNTIAWSDIDQLQQSDLGVIIHIGNSVSMSANLA</sequence>
<dbReference type="EMBL" id="BBMS01000031">
    <property type="protein sequence ID" value="GAL27601.1"/>
    <property type="molecule type" value="Genomic_DNA"/>
</dbReference>
<keyword evidence="2" id="KW-1185">Reference proteome</keyword>
<name>A0ABQ0JFR1_9VIBR</name>
<dbReference type="Proteomes" id="UP000029223">
    <property type="component" value="Unassembled WGS sequence"/>
</dbReference>
<reference evidence="2" key="1">
    <citation type="submission" date="2014-09" db="EMBL/GenBank/DDBJ databases">
        <title>Vibrio variabilis JCM 19239. (C206) whole genome shotgun sequence.</title>
        <authorList>
            <person name="Sawabe T."/>
            <person name="Meirelles P."/>
            <person name="Nakanishi M."/>
            <person name="Sayaka M."/>
            <person name="Hattori M."/>
            <person name="Ohkuma M."/>
        </authorList>
    </citation>
    <scope>NUCLEOTIDE SEQUENCE [LARGE SCALE GENOMIC DNA]</scope>
    <source>
        <strain evidence="2">JCM 19239</strain>
    </source>
</reference>
<evidence type="ECO:0000313" key="1">
    <source>
        <dbReference type="EMBL" id="GAL27601.1"/>
    </source>
</evidence>